<dbReference type="FunCoup" id="C1FIJ4">
    <property type="interactions" value="1157"/>
</dbReference>
<dbReference type="PANTHER" id="PTHR12103:SF15">
    <property type="entry name" value="CYTOSOLIC PURINE 5'-NUCLEOTIDASE"/>
    <property type="match status" value="1"/>
</dbReference>
<dbReference type="PIRSF" id="PIRSF017434">
    <property type="entry name" value="Purine_5'-nucleotidase"/>
    <property type="match status" value="1"/>
</dbReference>
<dbReference type="SUPFAM" id="SSF56784">
    <property type="entry name" value="HAD-like"/>
    <property type="match status" value="1"/>
</dbReference>
<dbReference type="Gene3D" id="3.40.50.1000">
    <property type="entry name" value="HAD superfamily/HAD-like"/>
    <property type="match status" value="1"/>
</dbReference>
<dbReference type="OMA" id="WDYTDAV"/>
<dbReference type="OrthoDB" id="10252832at2759"/>
<accession>C1FIJ4</accession>
<dbReference type="InterPro" id="IPR036412">
    <property type="entry name" value="HAD-like_sf"/>
</dbReference>
<evidence type="ECO:0000256" key="2">
    <source>
        <dbReference type="ARBA" id="ARBA00022723"/>
    </source>
</evidence>
<comment type="similarity">
    <text evidence="1">Belongs to the 5'(3')-deoxyribonucleotidase family.</text>
</comment>
<dbReference type="Pfam" id="PF05761">
    <property type="entry name" value="5_nucleotid"/>
    <property type="match status" value="1"/>
</dbReference>
<dbReference type="RefSeq" id="XP_002508921.1">
    <property type="nucleotide sequence ID" value="XM_002508875.1"/>
</dbReference>
<reference evidence="7 8" key="1">
    <citation type="journal article" date="2009" name="Science">
        <title>Green evolution and dynamic adaptations revealed by genomes of the marine picoeukaryotes Micromonas.</title>
        <authorList>
            <person name="Worden A.Z."/>
            <person name="Lee J.H."/>
            <person name="Mock T."/>
            <person name="Rouze P."/>
            <person name="Simmons M.P."/>
            <person name="Aerts A.L."/>
            <person name="Allen A.E."/>
            <person name="Cuvelier M.L."/>
            <person name="Derelle E."/>
            <person name="Everett M.V."/>
            <person name="Foulon E."/>
            <person name="Grimwood J."/>
            <person name="Gundlach H."/>
            <person name="Henrissat B."/>
            <person name="Napoli C."/>
            <person name="McDonald S.M."/>
            <person name="Parker M.S."/>
            <person name="Rombauts S."/>
            <person name="Salamov A."/>
            <person name="Von Dassow P."/>
            <person name="Badger J.H."/>
            <person name="Coutinho P.M."/>
            <person name="Demir E."/>
            <person name="Dubchak I."/>
            <person name="Gentemann C."/>
            <person name="Eikrem W."/>
            <person name="Gready J.E."/>
            <person name="John U."/>
            <person name="Lanier W."/>
            <person name="Lindquist E.A."/>
            <person name="Lucas S."/>
            <person name="Mayer K.F."/>
            <person name="Moreau H."/>
            <person name="Not F."/>
            <person name="Otillar R."/>
            <person name="Panaud O."/>
            <person name="Pangilinan J."/>
            <person name="Paulsen I."/>
            <person name="Piegu B."/>
            <person name="Poliakov A."/>
            <person name="Robbens S."/>
            <person name="Schmutz J."/>
            <person name="Toulza E."/>
            <person name="Wyss T."/>
            <person name="Zelensky A."/>
            <person name="Zhou K."/>
            <person name="Armbrust E.V."/>
            <person name="Bhattacharya D."/>
            <person name="Goodenough U.W."/>
            <person name="Van de Peer Y."/>
            <person name="Grigoriev I.V."/>
        </authorList>
    </citation>
    <scope>NUCLEOTIDE SEQUENCE [LARGE SCALE GENOMIC DNA]</scope>
    <source>
        <strain evidence="8">RCC299 / NOUM17</strain>
    </source>
</reference>
<feature type="binding site" evidence="6">
    <location>
        <position position="12"/>
    </location>
    <ligand>
        <name>GMP</name>
        <dbReference type="ChEBI" id="CHEBI:58115"/>
    </ligand>
</feature>
<dbReference type="AlphaFoldDB" id="C1FIJ4"/>
<gene>
    <name evidence="7" type="ORF">MICPUN_96701</name>
</gene>
<dbReference type="GO" id="GO:0046872">
    <property type="term" value="F:metal ion binding"/>
    <property type="evidence" value="ECO:0007669"/>
    <property type="project" value="UniProtKB-KW"/>
</dbReference>
<keyword evidence="3" id="KW-0378">Hydrolase</keyword>
<dbReference type="NCBIfam" id="TIGR02244">
    <property type="entry name" value="HAD-IG-Ncltidse"/>
    <property type="match status" value="1"/>
</dbReference>
<dbReference type="STRING" id="296587.C1FIJ4"/>
<evidence type="ECO:0000256" key="4">
    <source>
        <dbReference type="ARBA" id="ARBA00022842"/>
    </source>
</evidence>
<dbReference type="InParanoid" id="C1FIJ4"/>
<protein>
    <submittedName>
        <fullName evidence="7">5'-Nucleotidase</fullName>
    </submittedName>
</protein>
<dbReference type="GeneID" id="8248065"/>
<name>C1FIJ4_MICCC</name>
<dbReference type="InterPro" id="IPR023214">
    <property type="entry name" value="HAD_sf"/>
</dbReference>
<keyword evidence="2 6" id="KW-0479">Metal-binding</keyword>
<comment type="cofactor">
    <cofactor evidence="6">
        <name>Mg(2+)</name>
        <dbReference type="ChEBI" id="CHEBI:18420"/>
    </cofactor>
    <text evidence="6">Binds 1 Mg(2+) ion per subunit.</text>
</comment>
<evidence type="ECO:0000256" key="5">
    <source>
        <dbReference type="PIRSR" id="PIRSR017434-1"/>
    </source>
</evidence>
<dbReference type="EMBL" id="CP001577">
    <property type="protein sequence ID" value="ACO70179.1"/>
    <property type="molecule type" value="Genomic_DNA"/>
</dbReference>
<sequence length="508" mass="56864">MQHITAVGFDMDYTLAIYKPETFEVLAYTLTCEKLVNVYGYPREILEYRYDHEYMVRGLVVDKKRGNILKMDRHKYVKVARHGFRPMDAETRIKTYNATTSPGGVDRFDGANYANVDTLFSLGETYLFCQLVELKERLIERGAEAGGLTEAETALTTKPFIDVYSEIRASVDLCHRDGSLKAAVADDPEKYIHRDDALVPMLEALRSAGKKVFLLTNSLWDFTNVVMNHLVHGASGEDKTAEWTELFDAVVTGSCKPGFFENERAAIFEVDVQTSALKNTDDGAPMTPIGASAAASQADAFLATAGARAGTGKNDGVAMHAKAYQGGSYRHLHSMLGVSSGAQVLYVGDHIYGDILRSKKTLGWRTMLVVPELAHEMECLERAVEEDTPGKLRDLRRRRTALEDALQLAEFQMSVEKTMDDDAYDALVKDATEARLAHREELRRMHAEFHPIWGQMMKAGNQNSRFAHQLERYACLYTSHARNLLAYSPAKSYRGLSDAMPHDMDENV</sequence>
<dbReference type="GO" id="GO:0008253">
    <property type="term" value="F:5'-nucleotidase activity"/>
    <property type="evidence" value="ECO:0007669"/>
    <property type="project" value="TreeGrafter"/>
</dbReference>
<dbReference type="Proteomes" id="UP000002009">
    <property type="component" value="Chromosome 12"/>
</dbReference>
<feature type="active site" description="Proton donor" evidence="5">
    <location>
        <position position="12"/>
    </location>
</feature>
<feature type="binding site" evidence="6">
    <location>
        <position position="10"/>
    </location>
    <ligand>
        <name>Mg(2+)</name>
        <dbReference type="ChEBI" id="CHEBI:18420"/>
    </ligand>
</feature>
<evidence type="ECO:0000256" key="3">
    <source>
        <dbReference type="ARBA" id="ARBA00022801"/>
    </source>
</evidence>
<evidence type="ECO:0000313" key="7">
    <source>
        <dbReference type="EMBL" id="ACO70179.1"/>
    </source>
</evidence>
<feature type="active site" description="Nucleophile" evidence="5">
    <location>
        <position position="10"/>
    </location>
</feature>
<evidence type="ECO:0000313" key="8">
    <source>
        <dbReference type="Proteomes" id="UP000002009"/>
    </source>
</evidence>
<keyword evidence="8" id="KW-1185">Reference proteome</keyword>
<evidence type="ECO:0000256" key="6">
    <source>
        <dbReference type="PIRSR" id="PIRSR017434-2"/>
    </source>
</evidence>
<organism evidence="7 8">
    <name type="scientific">Micromonas commoda (strain RCC299 / NOUM17 / CCMP2709)</name>
    <name type="common">Picoplanktonic green alga</name>
    <dbReference type="NCBI Taxonomy" id="296587"/>
    <lineage>
        <taxon>Eukaryota</taxon>
        <taxon>Viridiplantae</taxon>
        <taxon>Chlorophyta</taxon>
        <taxon>Mamiellophyceae</taxon>
        <taxon>Mamiellales</taxon>
        <taxon>Mamiellaceae</taxon>
        <taxon>Micromonas</taxon>
    </lineage>
</organism>
<feature type="binding site" evidence="6">
    <location>
        <position position="349"/>
    </location>
    <ligand>
        <name>Mg(2+)</name>
        <dbReference type="ChEBI" id="CHEBI:18420"/>
    </ligand>
</feature>
<dbReference type="KEGG" id="mis:MICPUN_96701"/>
<evidence type="ECO:0000256" key="1">
    <source>
        <dbReference type="ARBA" id="ARBA00009589"/>
    </source>
</evidence>
<dbReference type="InterPro" id="IPR016695">
    <property type="entry name" value="Pur_nucleotidase"/>
</dbReference>
<dbReference type="eggNOG" id="KOG2469">
    <property type="taxonomic scope" value="Eukaryota"/>
</dbReference>
<dbReference type="InterPro" id="IPR008380">
    <property type="entry name" value="HAD-SF_hydro_IG_5-nucl"/>
</dbReference>
<dbReference type="PANTHER" id="PTHR12103">
    <property type="entry name" value="5'-NUCLEOTIDASE DOMAIN-CONTAINING"/>
    <property type="match status" value="1"/>
</dbReference>
<proteinExistence type="inferred from homology"/>
<keyword evidence="4 6" id="KW-0460">Magnesium</keyword>